<protein>
    <submittedName>
        <fullName evidence="2">HET-domain-containing protein</fullName>
    </submittedName>
</protein>
<dbReference type="EMBL" id="MU002020">
    <property type="protein sequence ID" value="KAF2791408.1"/>
    <property type="molecule type" value="Genomic_DNA"/>
</dbReference>
<evidence type="ECO:0000259" key="1">
    <source>
        <dbReference type="Pfam" id="PF06985"/>
    </source>
</evidence>
<reference evidence="2" key="1">
    <citation type="journal article" date="2020" name="Stud. Mycol.">
        <title>101 Dothideomycetes genomes: a test case for predicting lifestyles and emergence of pathogens.</title>
        <authorList>
            <person name="Haridas S."/>
            <person name="Albert R."/>
            <person name="Binder M."/>
            <person name="Bloem J."/>
            <person name="Labutti K."/>
            <person name="Salamov A."/>
            <person name="Andreopoulos B."/>
            <person name="Baker S."/>
            <person name="Barry K."/>
            <person name="Bills G."/>
            <person name="Bluhm B."/>
            <person name="Cannon C."/>
            <person name="Castanera R."/>
            <person name="Culley D."/>
            <person name="Daum C."/>
            <person name="Ezra D."/>
            <person name="Gonzalez J."/>
            <person name="Henrissat B."/>
            <person name="Kuo A."/>
            <person name="Liang C."/>
            <person name="Lipzen A."/>
            <person name="Lutzoni F."/>
            <person name="Magnuson J."/>
            <person name="Mondo S."/>
            <person name="Nolan M."/>
            <person name="Ohm R."/>
            <person name="Pangilinan J."/>
            <person name="Park H.-J."/>
            <person name="Ramirez L."/>
            <person name="Alfaro M."/>
            <person name="Sun H."/>
            <person name="Tritt A."/>
            <person name="Yoshinaga Y."/>
            <person name="Zwiers L.-H."/>
            <person name="Turgeon B."/>
            <person name="Goodwin S."/>
            <person name="Spatafora J."/>
            <person name="Crous P."/>
            <person name="Grigoriev I."/>
        </authorList>
    </citation>
    <scope>NUCLEOTIDE SEQUENCE</scope>
    <source>
        <strain evidence="2">CBS 109.77</strain>
    </source>
</reference>
<dbReference type="OrthoDB" id="5428863at2759"/>
<dbReference type="PANTHER" id="PTHR33112:SF1">
    <property type="entry name" value="HETEROKARYON INCOMPATIBILITY DOMAIN-CONTAINING PROTEIN"/>
    <property type="match status" value="1"/>
</dbReference>
<keyword evidence="3" id="KW-1185">Reference proteome</keyword>
<organism evidence="2 3">
    <name type="scientific">Melanomma pulvis-pyrius CBS 109.77</name>
    <dbReference type="NCBI Taxonomy" id="1314802"/>
    <lineage>
        <taxon>Eukaryota</taxon>
        <taxon>Fungi</taxon>
        <taxon>Dikarya</taxon>
        <taxon>Ascomycota</taxon>
        <taxon>Pezizomycotina</taxon>
        <taxon>Dothideomycetes</taxon>
        <taxon>Pleosporomycetidae</taxon>
        <taxon>Pleosporales</taxon>
        <taxon>Melanommataceae</taxon>
        <taxon>Melanomma</taxon>
    </lineage>
</organism>
<accession>A0A6A6X5B2</accession>
<sequence>MWKVSRWPTCCDMDHEGVCHTLPAWKTLPHSSSLILVDVDSWRLVSVEPKQYVALSYVWGRILDILETTKANFEVLQQPGALASPGVSSRLPRTVHDAIVLTKAMNQRYLWVDRLCIVQDDYENKKAQLDRMASIYTRSYFTIVAADGSDADHGLRGVPGTALSRNYEENKYRFSEQCTMMQAPIPEDKLDTKDWHRRGWTFQERVLSNRNLIFFHDQVFWECRSSLWVEAIADIAEGANPLKISKRKGGDRHDLQFSKWPDLHQYANLVQRYNSRLLSFDSDALYAFSAVLQVLSRSFPCGFLHGLPEFFFDFALLWAPVFPQKRRAHRFPSWSWLSHEGDMSFLYYNKCDECVFKAGVGSHIRVPPGVELAPLVEWYKTSATSGDKVRIGNAYAAHQTARRDPTLALPPGWESRIHRQTHANLRSDQEAVVYFLNDKAWGTAFIYPVPLADEPLQTMEDSWGPNLSFRTARRFLVGGPAVVGHVESGGHGWSSHRDAEAAGCLTFSLHDAAGDWVGVMRSNAADERDIPLAETCEVVLLSSGVAHDDPWHTTRLQFAELLVRDELRDVVVYEFFNVMWIKREGDVAFRLGVGRVWKEAWERGLSERVDVVLG</sequence>
<name>A0A6A6X5B2_9PLEO</name>
<dbReference type="PANTHER" id="PTHR33112">
    <property type="entry name" value="DOMAIN PROTEIN, PUTATIVE-RELATED"/>
    <property type="match status" value="1"/>
</dbReference>
<evidence type="ECO:0000313" key="3">
    <source>
        <dbReference type="Proteomes" id="UP000799757"/>
    </source>
</evidence>
<gene>
    <name evidence="2" type="ORF">K505DRAFT_326867</name>
</gene>
<dbReference type="AlphaFoldDB" id="A0A6A6X5B2"/>
<dbReference type="Proteomes" id="UP000799757">
    <property type="component" value="Unassembled WGS sequence"/>
</dbReference>
<dbReference type="InterPro" id="IPR010730">
    <property type="entry name" value="HET"/>
</dbReference>
<proteinExistence type="predicted"/>
<dbReference type="Pfam" id="PF06985">
    <property type="entry name" value="HET"/>
    <property type="match status" value="1"/>
</dbReference>
<evidence type="ECO:0000313" key="2">
    <source>
        <dbReference type="EMBL" id="KAF2791408.1"/>
    </source>
</evidence>
<feature type="domain" description="Heterokaryon incompatibility" evidence="1">
    <location>
        <begin position="52"/>
        <end position="204"/>
    </location>
</feature>